<evidence type="ECO:0000256" key="1">
    <source>
        <dbReference type="ARBA" id="ARBA00023267"/>
    </source>
</evidence>
<dbReference type="EMBL" id="LFWZ01000035">
    <property type="protein sequence ID" value="KON30311.1"/>
    <property type="molecule type" value="Genomic_DNA"/>
</dbReference>
<dbReference type="PROSITE" id="PS50968">
    <property type="entry name" value="BIOTINYL_LIPOYL"/>
    <property type="match status" value="1"/>
</dbReference>
<dbReference type="Pfam" id="PF00364">
    <property type="entry name" value="Biotin_lipoyl"/>
    <property type="match status" value="1"/>
</dbReference>
<feature type="domain" description="Lipoyl-binding" evidence="3">
    <location>
        <begin position="55"/>
        <end position="127"/>
    </location>
</feature>
<protein>
    <recommendedName>
        <fullName evidence="3">Lipoyl-binding domain-containing protein</fullName>
    </recommendedName>
</protein>
<comment type="caution">
    <text evidence="4">The sequence shown here is derived from an EMBL/GenBank/DDBJ whole genome shotgun (WGS) entry which is preliminary data.</text>
</comment>
<dbReference type="Proteomes" id="UP000037210">
    <property type="component" value="Unassembled WGS sequence"/>
</dbReference>
<gene>
    <name evidence="4" type="ORF">AC482_04270</name>
</gene>
<dbReference type="InterPro" id="IPR050709">
    <property type="entry name" value="Biotin_Carboxyl_Carrier/Decarb"/>
</dbReference>
<dbReference type="PANTHER" id="PTHR45266:SF3">
    <property type="entry name" value="OXALOACETATE DECARBOXYLASE ALPHA CHAIN"/>
    <property type="match status" value="1"/>
</dbReference>
<proteinExistence type="predicted"/>
<evidence type="ECO:0000256" key="2">
    <source>
        <dbReference type="SAM" id="MobiDB-lite"/>
    </source>
</evidence>
<feature type="region of interest" description="Disordered" evidence="2">
    <location>
        <begin position="20"/>
        <end position="56"/>
    </location>
</feature>
<dbReference type="FunFam" id="2.40.50.100:FF:000003">
    <property type="entry name" value="Acetyl-CoA carboxylase biotin carboxyl carrier protein"/>
    <property type="match status" value="1"/>
</dbReference>
<dbReference type="AlphaFoldDB" id="A0A0M0BPU9"/>
<sequence>MKRRFRVTVNGETFTVEVEEVEEASRVETPPAPSQTTAEAPRRVEQAKRARPKPAVTEGVVTAPIPGVVSEVRVSVGEAVEAGAPLLVLEAMKMENEIYAPVAGVVKEVYVETGQRVGRDERLVLIS</sequence>
<dbReference type="CDD" id="cd06850">
    <property type="entry name" value="biotinyl_domain"/>
    <property type="match status" value="1"/>
</dbReference>
<dbReference type="Gene3D" id="2.40.50.100">
    <property type="match status" value="1"/>
</dbReference>
<reference evidence="4 5" key="1">
    <citation type="submission" date="2015-06" db="EMBL/GenBank/DDBJ databases">
        <title>New insights into the roles of widespread benthic archaea in carbon and nitrogen cycling.</title>
        <authorList>
            <person name="Lazar C.S."/>
            <person name="Baker B.J."/>
            <person name="Seitz K.W."/>
            <person name="Hyde A.S."/>
            <person name="Dick G.J."/>
            <person name="Hinrichs K.-U."/>
            <person name="Teske A.P."/>
        </authorList>
    </citation>
    <scope>NUCLEOTIDE SEQUENCE [LARGE SCALE GENOMIC DNA]</scope>
    <source>
        <strain evidence="4">DG-45</strain>
    </source>
</reference>
<keyword evidence="1" id="KW-0092">Biotin</keyword>
<accession>A0A0M0BPU9</accession>
<dbReference type="PANTHER" id="PTHR45266">
    <property type="entry name" value="OXALOACETATE DECARBOXYLASE ALPHA CHAIN"/>
    <property type="match status" value="1"/>
</dbReference>
<organism evidence="4 5">
    <name type="scientific">miscellaneous Crenarchaeota group-15 archaeon DG-45</name>
    <dbReference type="NCBI Taxonomy" id="1685127"/>
    <lineage>
        <taxon>Archaea</taxon>
        <taxon>Candidatus Bathyarchaeota</taxon>
        <taxon>MCG-15</taxon>
    </lineage>
</organism>
<name>A0A0M0BPU9_9ARCH</name>
<dbReference type="SUPFAM" id="SSF51230">
    <property type="entry name" value="Single hybrid motif"/>
    <property type="match status" value="1"/>
</dbReference>
<evidence type="ECO:0000313" key="4">
    <source>
        <dbReference type="EMBL" id="KON30311.1"/>
    </source>
</evidence>
<evidence type="ECO:0000259" key="3">
    <source>
        <dbReference type="PROSITE" id="PS50968"/>
    </source>
</evidence>
<evidence type="ECO:0000313" key="5">
    <source>
        <dbReference type="Proteomes" id="UP000037210"/>
    </source>
</evidence>
<dbReference type="InterPro" id="IPR000089">
    <property type="entry name" value="Biotin_lipoyl"/>
</dbReference>
<dbReference type="InterPro" id="IPR011053">
    <property type="entry name" value="Single_hybrid_motif"/>
</dbReference>